<keyword evidence="1" id="KW-1133">Transmembrane helix</keyword>
<feature type="transmembrane region" description="Helical" evidence="1">
    <location>
        <begin position="43"/>
        <end position="61"/>
    </location>
</feature>
<dbReference type="AlphaFoldDB" id="A0AAF0K9J3"/>
<gene>
    <name evidence="2" type="ORF">QBD03_07405</name>
</gene>
<organism evidence="2 3">
    <name type="scientific">Latilactobacillus sakei</name>
    <name type="common">Lactobacillus sakei</name>
    <dbReference type="NCBI Taxonomy" id="1599"/>
    <lineage>
        <taxon>Bacteria</taxon>
        <taxon>Bacillati</taxon>
        <taxon>Bacillota</taxon>
        <taxon>Bacilli</taxon>
        <taxon>Lactobacillales</taxon>
        <taxon>Lactobacillaceae</taxon>
        <taxon>Latilactobacillus</taxon>
    </lineage>
</organism>
<accession>A0AAF0K9J3</accession>
<evidence type="ECO:0000313" key="2">
    <source>
        <dbReference type="EMBL" id="WGI18575.1"/>
    </source>
</evidence>
<name>A0AAF0K9J3_LATSK</name>
<evidence type="ECO:0000256" key="1">
    <source>
        <dbReference type="SAM" id="Phobius"/>
    </source>
</evidence>
<dbReference type="RefSeq" id="WP_280102641.1">
    <property type="nucleotide sequence ID" value="NZ_CP122959.1"/>
</dbReference>
<keyword evidence="1" id="KW-0472">Membrane</keyword>
<keyword evidence="1" id="KW-0812">Transmembrane</keyword>
<evidence type="ECO:0000313" key="3">
    <source>
        <dbReference type="Proteomes" id="UP001179858"/>
    </source>
</evidence>
<feature type="transmembrane region" description="Helical" evidence="1">
    <location>
        <begin position="12"/>
        <end position="37"/>
    </location>
</feature>
<dbReference type="Proteomes" id="UP001179858">
    <property type="component" value="Chromosome"/>
</dbReference>
<proteinExistence type="predicted"/>
<protein>
    <submittedName>
        <fullName evidence="2">Uncharacterized protein</fullName>
    </submittedName>
</protein>
<sequence>MSSIVHQIIPWLSTIAAWLIFINGCLALFSILLSGIYILTKRILLQFWAHFTLAGYTNYLFKKYRKTKKIRMSNEKDLYPNEDGGQDDSTE</sequence>
<dbReference type="EMBL" id="CP122959">
    <property type="protein sequence ID" value="WGI18575.1"/>
    <property type="molecule type" value="Genomic_DNA"/>
</dbReference>
<reference evidence="2" key="1">
    <citation type="submission" date="2023-04" db="EMBL/GenBank/DDBJ databases">
        <title>Novel strain of Lactilactobacillus sakei and use thereof.</title>
        <authorList>
            <person name="Kim S.Y."/>
        </authorList>
    </citation>
    <scope>NUCLEOTIDE SEQUENCE</scope>
    <source>
        <strain evidence="2">HUP1</strain>
    </source>
</reference>